<evidence type="ECO:0000313" key="4">
    <source>
        <dbReference type="EMBL" id="MSB21956.1"/>
    </source>
</evidence>
<dbReference type="InterPro" id="IPR011105">
    <property type="entry name" value="Cell_wall_hydrolase_SleB"/>
</dbReference>
<organism evidence="4 5">
    <name type="scientific">Flavonifractor plautii</name>
    <name type="common">Fusobacterium plautii</name>
    <dbReference type="NCBI Taxonomy" id="292800"/>
    <lineage>
        <taxon>Bacteria</taxon>
        <taxon>Bacillati</taxon>
        <taxon>Bacillota</taxon>
        <taxon>Clostridia</taxon>
        <taxon>Eubacteriales</taxon>
        <taxon>Oscillospiraceae</taxon>
        <taxon>Flavonifractor</taxon>
    </lineage>
</organism>
<dbReference type="Pfam" id="PF13472">
    <property type="entry name" value="Lipase_GDSL_2"/>
    <property type="match status" value="1"/>
</dbReference>
<dbReference type="Gene3D" id="3.90.1720.10">
    <property type="entry name" value="endopeptidase domain like (from Nostoc punctiforme)"/>
    <property type="match status" value="1"/>
</dbReference>
<evidence type="ECO:0000256" key="2">
    <source>
        <dbReference type="SAM" id="Phobius"/>
    </source>
</evidence>
<dbReference type="InterPro" id="IPR016047">
    <property type="entry name" value="M23ase_b-sheet_dom"/>
</dbReference>
<protein>
    <submittedName>
        <fullName evidence="4">Peptidoglycan DD-metalloendopeptidase family protein</fullName>
    </submittedName>
</protein>
<dbReference type="SUPFAM" id="SSF54001">
    <property type="entry name" value="Cysteine proteinases"/>
    <property type="match status" value="1"/>
</dbReference>
<sequence>MADNGLNNMGDVSQQASDQVTGKIKEKAEKGAKEVANKVGKKVGKAVKKGAKKVAKATAKVVKAAVKAAVKTAVTVIKTLISLIVKLLVVAWPFVLILLVIVIVLVVIADVIYGERGSGQVNDFNPAVMNPTLIDENTKAVTALAQTEPQAVVDAYYKYLSTQSFTKEYNDKLYEFADEDETADFSALRDYYDGENYFYLSDDFIRMVDETLHGNVLYYPEQVIKPVFGKNLTVENKEGNEMIAYTSLLPTGYASGDKSPMYEDNFDKPEDSLVKDFDKIVTDRSQLDVADIDGINDETPSLIAKSQTPTEHDPGDGTAPYYSLTERNVIDGSGGSGSTEPGLWDYGFGSVLQYEPHQKIQYITCTYTDVDADIDRASRHWIETEDGGEWSDWSDWSHYEVKSFPVPADKSQNTLEESVQDHIDTLPTGNKDGTVEYKYTYALPTNIKAILSDTTNWDNAKEPNKDNEATINREFANEHIDMKVEGAKDIEISRLEFSSDLDVFANHGTALYPLNIAVINHAATFSGNIHYTITPAGEDGCVETRTPLQSNTTAVSDHREAVKTIKVSGACSDNVQLTATREGEMIVQTPKVEETDSPWGFAYLQQYADNYVTYAPNNYMNDRDFFLRSGLKAVQSQLDGTANEAENKEAQQYADNLEFLLQLGFLKPYSGSNLTAMGMVDMGDMQDSNSDLYILAKCIAAEAHNGSTLGKLDELLVGAVFVNRVKGDNTFPDTYWEVLTAPGQYACYSNGSWAKANPTESEIASAIQCMTGQFALPSNVLFQSQNPNQGTKIFMTNGVHYYNLAYTNTPSPKDIWDRPALDPDEIRALAAKLDGADPSTISGQGISFDLSKTVFIGDSLTVGLNNTNKLSSSGAMVLAQKSASTDQIRELVEDSNASRWAGKEVAYICAGTNNHLDYEDNFIKKYNKLIDAIYEKAGNNIKIYVLTMPPVQEKYDSSVSNEWIKKNNQSIQKVADSKGIQIIDIWSVLQQDGKLNPEYDSGDGLHLNEVGYKVWYNYIRGGITTSTIGTGEVNINGIKPGNGDIESDWRLYEIEDFDLLDAVNMQAHLGTEDETARNWLESTGAWFISLGESAANLIANFFKAMDELLFAPPDTTLDHCFRVATQYNSMDVEALVYSSITFSTQLPFGSVEDAYREETKDEHRVFLFVGKNAIKGLGTMGYGNTIQLVPGTGTTIDGIISPTGSYYPPLNAYNGTYIEYQVGEGTSVLAVGDGKIIEVDDVGATGSSSKGKYVVQEVNLPDGKVMQVTYGNLKEVSVSTGSTVSSGDLIGKTGKNHDGTASLYLSVTIDGANVDPSTIFYQPSWVYGAGSLGQNLNNADGTINKEALKQLREELNLVVGLQPNSQKHNPYSPSDFNPAGKMPYLCQPMNTLTPLQCTWWARGRGLQYVMTFYPGRVTVAQFKQSNRGNGGEIYYNARVAGIFGTGTTPKPNSLVSMDSSSSYGHVAYVEAVDYVNKRFYISEAGSGTWWGSLGQNGISFNDSRIRGFVYLDEIVI</sequence>
<dbReference type="Gene3D" id="1.10.10.2520">
    <property type="entry name" value="Cell wall hydrolase SleB, domain 1"/>
    <property type="match status" value="1"/>
</dbReference>
<dbReference type="InterPro" id="IPR011055">
    <property type="entry name" value="Dup_hybrid_motif"/>
</dbReference>
<dbReference type="InterPro" id="IPR042047">
    <property type="entry name" value="SleB_dom1"/>
</dbReference>
<dbReference type="InterPro" id="IPR038765">
    <property type="entry name" value="Papain-like_cys_pep_sf"/>
</dbReference>
<dbReference type="SUPFAM" id="SSF51261">
    <property type="entry name" value="Duplicated hybrid motif"/>
    <property type="match status" value="1"/>
</dbReference>
<dbReference type="GO" id="GO:0016787">
    <property type="term" value="F:hydrolase activity"/>
    <property type="evidence" value="ECO:0007669"/>
    <property type="project" value="InterPro"/>
</dbReference>
<evidence type="ECO:0000256" key="1">
    <source>
        <dbReference type="SAM" id="Coils"/>
    </source>
</evidence>
<dbReference type="InterPro" id="IPR007921">
    <property type="entry name" value="CHAP_dom"/>
</dbReference>
<dbReference type="InterPro" id="IPR013830">
    <property type="entry name" value="SGNH_hydro"/>
</dbReference>
<dbReference type="RefSeq" id="WP_172698041.1">
    <property type="nucleotide sequence ID" value="NZ_WKPR01000030.1"/>
</dbReference>
<dbReference type="Proteomes" id="UP000434475">
    <property type="component" value="Unassembled WGS sequence"/>
</dbReference>
<reference evidence="4 5" key="1">
    <citation type="journal article" date="2019" name="Nat. Med.">
        <title>A library of human gut bacterial isolates paired with longitudinal multiomics data enables mechanistic microbiome research.</title>
        <authorList>
            <person name="Poyet M."/>
            <person name="Groussin M."/>
            <person name="Gibbons S.M."/>
            <person name="Avila-Pacheco J."/>
            <person name="Jiang X."/>
            <person name="Kearney S.M."/>
            <person name="Perrotta A.R."/>
            <person name="Berdy B."/>
            <person name="Zhao S."/>
            <person name="Lieberman T.D."/>
            <person name="Swanson P.K."/>
            <person name="Smith M."/>
            <person name="Roesemann S."/>
            <person name="Alexander J.E."/>
            <person name="Rich S.A."/>
            <person name="Livny J."/>
            <person name="Vlamakis H."/>
            <person name="Clish C."/>
            <person name="Bullock K."/>
            <person name="Deik A."/>
            <person name="Scott J."/>
            <person name="Pierce K.A."/>
            <person name="Xavier R.J."/>
            <person name="Alm E.J."/>
        </authorList>
    </citation>
    <scope>NUCLEOTIDE SEQUENCE [LARGE SCALE GENOMIC DNA]</scope>
    <source>
        <strain evidence="4 5">BIOML-A2</strain>
    </source>
</reference>
<comment type="caution">
    <text evidence="4">The sequence shown here is derived from an EMBL/GenBank/DDBJ whole genome shotgun (WGS) entry which is preliminary data.</text>
</comment>
<accession>A0A6I2R9R6</accession>
<feature type="coiled-coil region" evidence="1">
    <location>
        <begin position="631"/>
        <end position="663"/>
    </location>
</feature>
<dbReference type="Pfam" id="PF07486">
    <property type="entry name" value="Hydrolase_2"/>
    <property type="match status" value="1"/>
</dbReference>
<dbReference type="InterPro" id="IPR036514">
    <property type="entry name" value="SGNH_hydro_sf"/>
</dbReference>
<keyword evidence="2" id="KW-0812">Transmembrane</keyword>
<name>A0A6I2R9R6_FLAPL</name>
<dbReference type="Gene3D" id="2.70.70.10">
    <property type="entry name" value="Glucose Permease (Domain IIA)"/>
    <property type="match status" value="1"/>
</dbReference>
<proteinExistence type="predicted"/>
<feature type="domain" description="Peptidase C51" evidence="3">
    <location>
        <begin position="1372"/>
        <end position="1510"/>
    </location>
</feature>
<evidence type="ECO:0000259" key="3">
    <source>
        <dbReference type="PROSITE" id="PS50911"/>
    </source>
</evidence>
<evidence type="ECO:0000313" key="5">
    <source>
        <dbReference type="Proteomes" id="UP000434475"/>
    </source>
</evidence>
<dbReference type="Pfam" id="PF01551">
    <property type="entry name" value="Peptidase_M23"/>
    <property type="match status" value="1"/>
</dbReference>
<keyword evidence="2" id="KW-1133">Transmembrane helix</keyword>
<gene>
    <name evidence="4" type="ORF">GKE97_20980</name>
</gene>
<dbReference type="EMBL" id="WKPR01000030">
    <property type="protein sequence ID" value="MSB21956.1"/>
    <property type="molecule type" value="Genomic_DNA"/>
</dbReference>
<dbReference type="SUPFAM" id="SSF52266">
    <property type="entry name" value="SGNH hydrolase"/>
    <property type="match status" value="1"/>
</dbReference>
<dbReference type="PROSITE" id="PS50911">
    <property type="entry name" value="CHAP"/>
    <property type="match status" value="1"/>
</dbReference>
<keyword evidence="1" id="KW-0175">Coiled coil</keyword>
<dbReference type="Pfam" id="PF05257">
    <property type="entry name" value="CHAP"/>
    <property type="match status" value="1"/>
</dbReference>
<keyword evidence="2" id="KW-0472">Membrane</keyword>
<dbReference type="Gene3D" id="3.40.50.1110">
    <property type="entry name" value="SGNH hydrolase"/>
    <property type="match status" value="1"/>
</dbReference>
<feature type="transmembrane region" description="Helical" evidence="2">
    <location>
        <begin position="87"/>
        <end position="113"/>
    </location>
</feature>